<evidence type="ECO:0000313" key="1">
    <source>
        <dbReference type="EMBL" id="KAJ7300449.1"/>
    </source>
</evidence>
<sequence>MVNSLTSKLQIGSPMASLYLLKNPDHYTNHHFKPFWWKSYVGFVRAAWTADVQPAVPHQSSDDEIEAEPELEQLVLMKGKDCLVGATNVDDYVWRPSVFENTSLYDYLQMTTRVKRTPKQLVDFQKSVKDDTHSNELNDADDIQDDWLEDDLERHPQEDLLDVTAGDVSAHPFHIDHPLWETHYVRCDRSNLETTVPNFVGGALPRMDQGDREYYCCTMLTLFKPWRDPMHLKNTCVSWHDEFTEHAFSDKANTLMKHFNIRYECNDARDDYSSLDRQKRRAMPLVDGQGSRGEEGLNYEGEYGEMGEFIEEDAATTFVKGPIQLAKEKLMMEAESVLRASGWTTMTKSTPALFERFVPKQRLSANQWKARISSIREGLFASKFKNAPDAERPTRPSDEPAVGFDVKLLKASYFTKQYKAANDKAQRDINNIATTFNLNAEQERAFRLVANHATDLAAAPLRIPVGVPSIHSPGAHRNRSCTA</sequence>
<organism evidence="1 2">
    <name type="scientific">Mycena albidolilacea</name>
    <dbReference type="NCBI Taxonomy" id="1033008"/>
    <lineage>
        <taxon>Eukaryota</taxon>
        <taxon>Fungi</taxon>
        <taxon>Dikarya</taxon>
        <taxon>Basidiomycota</taxon>
        <taxon>Agaricomycotina</taxon>
        <taxon>Agaricomycetes</taxon>
        <taxon>Agaricomycetidae</taxon>
        <taxon>Agaricales</taxon>
        <taxon>Marasmiineae</taxon>
        <taxon>Mycenaceae</taxon>
        <taxon>Mycena</taxon>
    </lineage>
</organism>
<reference evidence="1" key="1">
    <citation type="submission" date="2023-03" db="EMBL/GenBank/DDBJ databases">
        <title>Massive genome expansion in bonnet fungi (Mycena s.s.) driven by repeated elements and novel gene families across ecological guilds.</title>
        <authorList>
            <consortium name="Lawrence Berkeley National Laboratory"/>
            <person name="Harder C.B."/>
            <person name="Miyauchi S."/>
            <person name="Viragh M."/>
            <person name="Kuo A."/>
            <person name="Thoen E."/>
            <person name="Andreopoulos B."/>
            <person name="Lu D."/>
            <person name="Skrede I."/>
            <person name="Drula E."/>
            <person name="Henrissat B."/>
            <person name="Morin E."/>
            <person name="Kohler A."/>
            <person name="Barry K."/>
            <person name="LaButti K."/>
            <person name="Morin E."/>
            <person name="Salamov A."/>
            <person name="Lipzen A."/>
            <person name="Mereny Z."/>
            <person name="Hegedus B."/>
            <person name="Baldrian P."/>
            <person name="Stursova M."/>
            <person name="Weitz H."/>
            <person name="Taylor A."/>
            <person name="Grigoriev I.V."/>
            <person name="Nagy L.G."/>
            <person name="Martin F."/>
            <person name="Kauserud H."/>
        </authorList>
    </citation>
    <scope>NUCLEOTIDE SEQUENCE</scope>
    <source>
        <strain evidence="1">CBHHK002</strain>
    </source>
</reference>
<evidence type="ECO:0000313" key="2">
    <source>
        <dbReference type="Proteomes" id="UP001218218"/>
    </source>
</evidence>
<proteinExistence type="predicted"/>
<dbReference type="Proteomes" id="UP001218218">
    <property type="component" value="Unassembled WGS sequence"/>
</dbReference>
<keyword evidence="2" id="KW-1185">Reference proteome</keyword>
<dbReference type="AlphaFoldDB" id="A0AAD6YW13"/>
<gene>
    <name evidence="1" type="ORF">DFH08DRAFT_979672</name>
</gene>
<dbReference type="EMBL" id="JARIHO010000168">
    <property type="protein sequence ID" value="KAJ7300449.1"/>
    <property type="molecule type" value="Genomic_DNA"/>
</dbReference>
<accession>A0AAD6YW13</accession>
<protein>
    <submittedName>
        <fullName evidence="1">Uncharacterized protein</fullName>
    </submittedName>
</protein>
<comment type="caution">
    <text evidence="1">The sequence shown here is derived from an EMBL/GenBank/DDBJ whole genome shotgun (WGS) entry which is preliminary data.</text>
</comment>
<name>A0AAD6YW13_9AGAR</name>